<keyword evidence="3" id="KW-1185">Reference proteome</keyword>
<dbReference type="KEGG" id="aalt:CC77DRAFT_748711"/>
<evidence type="ECO:0000313" key="2">
    <source>
        <dbReference type="EMBL" id="OAG22836.1"/>
    </source>
</evidence>
<gene>
    <name evidence="2" type="ORF">CC77DRAFT_748711</name>
</gene>
<sequence length="118" mass="12868">MRFPRCCCRGRRRCSAFSLVGLSPAAIDSAKPRDQGRPHSVHGSPSMPPKIPACSPISSVSAHPPHVFYFVYHVAVHQVCHTASRHLHKTCEAIPPLPCRSPPCPLEATEKALLSSRP</sequence>
<dbReference type="AlphaFoldDB" id="A0A177DTL9"/>
<dbReference type="Proteomes" id="UP000077248">
    <property type="component" value="Unassembled WGS sequence"/>
</dbReference>
<dbReference type="EMBL" id="KV441474">
    <property type="protein sequence ID" value="OAG22836.1"/>
    <property type="molecule type" value="Genomic_DNA"/>
</dbReference>
<organism evidence="2 3">
    <name type="scientific">Alternaria alternata</name>
    <name type="common">Alternaria rot fungus</name>
    <name type="synonym">Torula alternata</name>
    <dbReference type="NCBI Taxonomy" id="5599"/>
    <lineage>
        <taxon>Eukaryota</taxon>
        <taxon>Fungi</taxon>
        <taxon>Dikarya</taxon>
        <taxon>Ascomycota</taxon>
        <taxon>Pezizomycotina</taxon>
        <taxon>Dothideomycetes</taxon>
        <taxon>Pleosporomycetidae</taxon>
        <taxon>Pleosporales</taxon>
        <taxon>Pleosporineae</taxon>
        <taxon>Pleosporaceae</taxon>
        <taxon>Alternaria</taxon>
        <taxon>Alternaria sect. Alternaria</taxon>
        <taxon>Alternaria alternata complex</taxon>
    </lineage>
</organism>
<accession>A0A177DTL9</accession>
<dbReference type="RefSeq" id="XP_018388257.1">
    <property type="nucleotide sequence ID" value="XM_018533074.1"/>
</dbReference>
<reference evidence="2 3" key="1">
    <citation type="submission" date="2016-05" db="EMBL/GenBank/DDBJ databases">
        <title>Comparative analysis of secretome profiles of manganese(II)-oxidizing ascomycete fungi.</title>
        <authorList>
            <consortium name="DOE Joint Genome Institute"/>
            <person name="Zeiner C.A."/>
            <person name="Purvine S.O."/>
            <person name="Zink E.M."/>
            <person name="Wu S."/>
            <person name="Pasa-Tolic L."/>
            <person name="Chaput D.L."/>
            <person name="Haridas S."/>
            <person name="Grigoriev I.V."/>
            <person name="Santelli C.M."/>
            <person name="Hansel C.M."/>
        </authorList>
    </citation>
    <scope>NUCLEOTIDE SEQUENCE [LARGE SCALE GENOMIC DNA]</scope>
    <source>
        <strain evidence="2 3">SRC1lrK2f</strain>
    </source>
</reference>
<dbReference type="VEuPathDB" id="FungiDB:CC77DRAFT_748711"/>
<proteinExistence type="predicted"/>
<feature type="region of interest" description="Disordered" evidence="1">
    <location>
        <begin position="28"/>
        <end position="50"/>
    </location>
</feature>
<evidence type="ECO:0000256" key="1">
    <source>
        <dbReference type="SAM" id="MobiDB-lite"/>
    </source>
</evidence>
<protein>
    <submittedName>
        <fullName evidence="2">Uncharacterized protein</fullName>
    </submittedName>
</protein>
<name>A0A177DTL9_ALTAL</name>
<dbReference type="GeneID" id="29118668"/>
<evidence type="ECO:0000313" key="3">
    <source>
        <dbReference type="Proteomes" id="UP000077248"/>
    </source>
</evidence>